<name>A0A918MYX4_9BURK</name>
<evidence type="ECO:0000256" key="1">
    <source>
        <dbReference type="SAM" id="Phobius"/>
    </source>
</evidence>
<dbReference type="EMBL" id="BMYS01000011">
    <property type="protein sequence ID" value="GGW87863.1"/>
    <property type="molecule type" value="Genomic_DNA"/>
</dbReference>
<feature type="transmembrane region" description="Helical" evidence="1">
    <location>
        <begin position="51"/>
        <end position="75"/>
    </location>
</feature>
<proteinExistence type="predicted"/>
<dbReference type="AlphaFoldDB" id="A0A918MYX4"/>
<evidence type="ECO:0000313" key="3">
    <source>
        <dbReference type="Proteomes" id="UP000608345"/>
    </source>
</evidence>
<keyword evidence="1" id="KW-1133">Transmembrane helix</keyword>
<dbReference type="RefSeq" id="WP_189385093.1">
    <property type="nucleotide sequence ID" value="NZ_BAABFY010000006.1"/>
</dbReference>
<evidence type="ECO:0000313" key="2">
    <source>
        <dbReference type="EMBL" id="GGW87863.1"/>
    </source>
</evidence>
<organism evidence="2 3">
    <name type="scientific">Advenella faeciporci</name>
    <dbReference type="NCBI Taxonomy" id="797535"/>
    <lineage>
        <taxon>Bacteria</taxon>
        <taxon>Pseudomonadati</taxon>
        <taxon>Pseudomonadota</taxon>
        <taxon>Betaproteobacteria</taxon>
        <taxon>Burkholderiales</taxon>
        <taxon>Alcaligenaceae</taxon>
    </lineage>
</organism>
<reference evidence="2" key="1">
    <citation type="journal article" date="2014" name="Int. J. Syst. Evol. Microbiol.">
        <title>Complete genome sequence of Corynebacterium casei LMG S-19264T (=DSM 44701T), isolated from a smear-ripened cheese.</title>
        <authorList>
            <consortium name="US DOE Joint Genome Institute (JGI-PGF)"/>
            <person name="Walter F."/>
            <person name="Albersmeier A."/>
            <person name="Kalinowski J."/>
            <person name="Ruckert C."/>
        </authorList>
    </citation>
    <scope>NUCLEOTIDE SEQUENCE</scope>
    <source>
        <strain evidence="2">KCTC 23732</strain>
    </source>
</reference>
<dbReference type="Proteomes" id="UP000608345">
    <property type="component" value="Unassembled WGS sequence"/>
</dbReference>
<gene>
    <name evidence="2" type="ORF">GCM10011450_17260</name>
</gene>
<reference evidence="2" key="2">
    <citation type="submission" date="2020-09" db="EMBL/GenBank/DDBJ databases">
        <authorList>
            <person name="Sun Q."/>
            <person name="Kim S."/>
        </authorList>
    </citation>
    <scope>NUCLEOTIDE SEQUENCE</scope>
    <source>
        <strain evidence="2">KCTC 23732</strain>
    </source>
</reference>
<keyword evidence="1" id="KW-0812">Transmembrane</keyword>
<keyword evidence="3" id="KW-1185">Reference proteome</keyword>
<sequence>MQAGKLSSSGSINRHMANDISWSPYDQTYAMLNNSRLRCHSRKNHLSLGQMFMDVCSALVWAVAIPLVLFIGTMAGY</sequence>
<accession>A0A918MYX4</accession>
<keyword evidence="1" id="KW-0472">Membrane</keyword>
<protein>
    <submittedName>
        <fullName evidence="2">Uncharacterized protein</fullName>
    </submittedName>
</protein>
<comment type="caution">
    <text evidence="2">The sequence shown here is derived from an EMBL/GenBank/DDBJ whole genome shotgun (WGS) entry which is preliminary data.</text>
</comment>